<accession>A0A392RYF2</accession>
<dbReference type="Proteomes" id="UP000265520">
    <property type="component" value="Unassembled WGS sequence"/>
</dbReference>
<dbReference type="PANTHER" id="PTHR47074:SF48">
    <property type="entry name" value="POLYNUCLEOTIDYL TRANSFERASE, RIBONUCLEASE H-LIKE SUPERFAMILY PROTEIN"/>
    <property type="match status" value="1"/>
</dbReference>
<proteinExistence type="predicted"/>
<keyword evidence="3" id="KW-1185">Reference proteome</keyword>
<organism evidence="2 3">
    <name type="scientific">Trifolium medium</name>
    <dbReference type="NCBI Taxonomy" id="97028"/>
    <lineage>
        <taxon>Eukaryota</taxon>
        <taxon>Viridiplantae</taxon>
        <taxon>Streptophyta</taxon>
        <taxon>Embryophyta</taxon>
        <taxon>Tracheophyta</taxon>
        <taxon>Spermatophyta</taxon>
        <taxon>Magnoliopsida</taxon>
        <taxon>eudicotyledons</taxon>
        <taxon>Gunneridae</taxon>
        <taxon>Pentapetalae</taxon>
        <taxon>rosids</taxon>
        <taxon>fabids</taxon>
        <taxon>Fabales</taxon>
        <taxon>Fabaceae</taxon>
        <taxon>Papilionoideae</taxon>
        <taxon>50 kb inversion clade</taxon>
        <taxon>NPAAA clade</taxon>
        <taxon>Hologalegina</taxon>
        <taxon>IRL clade</taxon>
        <taxon>Trifolieae</taxon>
        <taxon>Trifolium</taxon>
    </lineage>
</organism>
<name>A0A392RYF2_9FABA</name>
<dbReference type="AlphaFoldDB" id="A0A392RYF2"/>
<evidence type="ECO:0000313" key="3">
    <source>
        <dbReference type="Proteomes" id="UP000265520"/>
    </source>
</evidence>
<comment type="caution">
    <text evidence="2">The sequence shown here is derived from an EMBL/GenBank/DDBJ whole genome shotgun (WGS) entry which is preliminary data.</text>
</comment>
<dbReference type="PANTHER" id="PTHR47074">
    <property type="entry name" value="BNAC02G40300D PROTEIN"/>
    <property type="match status" value="1"/>
</dbReference>
<evidence type="ECO:0000313" key="2">
    <source>
        <dbReference type="EMBL" id="MCI40645.1"/>
    </source>
</evidence>
<dbReference type="EMBL" id="LXQA010282227">
    <property type="protein sequence ID" value="MCI40645.1"/>
    <property type="molecule type" value="Genomic_DNA"/>
</dbReference>
<feature type="region of interest" description="Disordered" evidence="1">
    <location>
        <begin position="1"/>
        <end position="23"/>
    </location>
</feature>
<evidence type="ECO:0000256" key="1">
    <source>
        <dbReference type="SAM" id="MobiDB-lite"/>
    </source>
</evidence>
<feature type="compositionally biased region" description="Polar residues" evidence="1">
    <location>
        <begin position="1"/>
        <end position="21"/>
    </location>
</feature>
<protein>
    <submittedName>
        <fullName evidence="2">Cytochrome P450</fullName>
    </submittedName>
</protein>
<sequence>MPTATSATSTTDELAAHSSSGADRVGTVWKKPAIGRYKCNIDASISAQRDRVGLGMCIHDDEGRFVLAK</sequence>
<dbReference type="InterPro" id="IPR052929">
    <property type="entry name" value="RNase_H-like_EbsB-rel"/>
</dbReference>
<feature type="non-terminal residue" evidence="2">
    <location>
        <position position="69"/>
    </location>
</feature>
<reference evidence="2 3" key="1">
    <citation type="journal article" date="2018" name="Front. Plant Sci.">
        <title>Red Clover (Trifolium pratense) and Zigzag Clover (T. medium) - A Picture of Genomic Similarities and Differences.</title>
        <authorList>
            <person name="Dluhosova J."/>
            <person name="Istvanek J."/>
            <person name="Nedelnik J."/>
            <person name="Repkova J."/>
        </authorList>
    </citation>
    <scope>NUCLEOTIDE SEQUENCE [LARGE SCALE GENOMIC DNA]</scope>
    <source>
        <strain evidence="3">cv. 10/8</strain>
        <tissue evidence="2">Leaf</tissue>
    </source>
</reference>